<evidence type="ECO:0000256" key="5">
    <source>
        <dbReference type="SAM" id="Phobius"/>
    </source>
</evidence>
<dbReference type="AlphaFoldDB" id="R0E917"/>
<dbReference type="Pfam" id="PF01916">
    <property type="entry name" value="DS"/>
    <property type="match status" value="1"/>
</dbReference>
<feature type="transmembrane region" description="Helical" evidence="5">
    <location>
        <begin position="324"/>
        <end position="344"/>
    </location>
</feature>
<evidence type="ECO:0000256" key="1">
    <source>
        <dbReference type="ARBA" id="ARBA00009892"/>
    </source>
</evidence>
<sequence precursor="true">MGFLTKTKLGWTFAFGVLVLMCFMLQHQPLLHGTGWNHSYFFNAAWILEFDDSLHRGVFPPRWLFGANNGLGSPSFYYYPPLPFYLTAIVAAFSVHKNDYAQIAAWGSFYMSLGSGLAMFAWLRRQAGDVLALAGAIAYVFMPFHVVDDFVRGTMGETAAYMALPMVALCLQQAARVEGQAARPWIAGLGLSYGALLMCHVTIALLTSISVLSVYGLYLLFDSPVEKRRALLVRCAAGLALGVAIGLSYLGPALLMQKHATLQWMFVAPEYHPFRWTLLRPDLWPNHGYGLSMALMGYGAAALGLAAILAALSRRIEGPAREAAVWGLAAIFALLLYALPWIWQGPLGAVLGKVQFPFRIVLGMEFAAVTAVVMAAAAGRWLRLLILVPLCLIPLEKGYRLQESPIKLHLAQNGDLDADTRLRIARRRTPDEHLPQGFDPAGPLFKADTLGFAGFDAVPPARALAPDARVTPAGQFKDGSFAIMVETPRPTRVVLRRFYYPTWEVGLVRKGRDPSMKTEGYGVERLLSFEAQPGVNTYRVRIVRSPLEKVCDTISLLALLLAAWLFVPALRETLKKTSQSRYIAAFIETPHRRSLRPGGLIGSRRALNFRGTSVMNAPVPNTKAELLQKTVEHVDITSYDARPIIDSMRKMSFSSRDTARAADIFNMALADKGCSTWLILAGSTSAGGCMHVYRDMVKNGMIDAVVATGASIVDMDFFEALGFKHYQAAGPVDDNVLRDNYIDRIYDTYIDEEELQACDHTILEIANRLEPRGYSSREFIWEMGKWLSEGNAKKQGSLIQTCYEEGVPIFCPAFVDSSAGFGLVKHQKERAAAKQPYLMIDAVADFRELTDIKIAAGTTGLFMVGGGVPKNFAQDTVVCAEILGVEADMHKYAIQITVADVRDGACSSSTLKEAASWGKVSTTYEQMVFAEATTVVPLIASDAYWRKAWEGREKPRWNKLFGK</sequence>
<proteinExistence type="inferred from homology"/>
<dbReference type="STRING" id="1292034.OR37_02022"/>
<dbReference type="GO" id="GO:0034038">
    <property type="term" value="F:deoxyhypusine synthase activity"/>
    <property type="evidence" value="ECO:0007669"/>
    <property type="project" value="TreeGrafter"/>
</dbReference>
<dbReference type="EC" id="2.5.-.-" evidence="4"/>
<feature type="transmembrane region" description="Helical" evidence="5">
    <location>
        <begin position="103"/>
        <end position="124"/>
    </location>
</feature>
<feature type="transmembrane region" description="Helical" evidence="5">
    <location>
        <begin position="356"/>
        <end position="377"/>
    </location>
</feature>
<evidence type="ECO:0000259" key="6">
    <source>
        <dbReference type="Pfam" id="PF10131"/>
    </source>
</evidence>
<dbReference type="Gene3D" id="3.40.910.10">
    <property type="entry name" value="Deoxyhypusine synthase"/>
    <property type="match status" value="1"/>
</dbReference>
<dbReference type="InterPro" id="IPR018776">
    <property type="entry name" value="Membrane_prot_PTPS-rel_domain"/>
</dbReference>
<dbReference type="GO" id="GO:0005737">
    <property type="term" value="C:cytoplasm"/>
    <property type="evidence" value="ECO:0007669"/>
    <property type="project" value="TreeGrafter"/>
</dbReference>
<dbReference type="eggNOG" id="COG5617">
    <property type="taxonomic scope" value="Bacteria"/>
</dbReference>
<dbReference type="EMBL" id="APMP01000010">
    <property type="protein sequence ID" value="ENZ81978.1"/>
    <property type="molecule type" value="Genomic_DNA"/>
</dbReference>
<dbReference type="Proteomes" id="UP000013063">
    <property type="component" value="Unassembled WGS sequence"/>
</dbReference>
<organism evidence="7 8">
    <name type="scientific">Caulobacter vibrioides OR37</name>
    <dbReference type="NCBI Taxonomy" id="1292034"/>
    <lineage>
        <taxon>Bacteria</taxon>
        <taxon>Pseudomonadati</taxon>
        <taxon>Pseudomonadota</taxon>
        <taxon>Alphaproteobacteria</taxon>
        <taxon>Caulobacterales</taxon>
        <taxon>Caulobacteraceae</taxon>
        <taxon>Caulobacter</taxon>
    </lineage>
</organism>
<feature type="transmembrane region" description="Helical" evidence="5">
    <location>
        <begin position="130"/>
        <end position="147"/>
    </location>
</feature>
<evidence type="ECO:0000256" key="2">
    <source>
        <dbReference type="ARBA" id="ARBA00017979"/>
    </source>
</evidence>
<feature type="transmembrane region" description="Helical" evidence="5">
    <location>
        <begin position="195"/>
        <end position="219"/>
    </location>
</feature>
<feature type="domain" description="Membrane protein 6-pyruvoyl-tetrahydropterin synthase-related" evidence="6">
    <location>
        <begin position="76"/>
        <end position="392"/>
    </location>
</feature>
<evidence type="ECO:0000256" key="4">
    <source>
        <dbReference type="HAMAP-Rule" id="MF_00640"/>
    </source>
</evidence>
<evidence type="ECO:0000256" key="3">
    <source>
        <dbReference type="ARBA" id="ARBA00022679"/>
    </source>
</evidence>
<dbReference type="HAMAP" id="MF_00640">
    <property type="entry name" value="DHS_like"/>
    <property type="match status" value="1"/>
</dbReference>
<dbReference type="SUPFAM" id="SSF52467">
    <property type="entry name" value="DHS-like NAD/FAD-binding domain"/>
    <property type="match status" value="1"/>
</dbReference>
<keyword evidence="3 4" id="KW-0808">Transferase</keyword>
<dbReference type="InterPro" id="IPR023496">
    <property type="entry name" value="Deoxyhypusine_synthase-like"/>
</dbReference>
<dbReference type="OrthoDB" id="9771211at2"/>
<dbReference type="Pfam" id="PF10131">
    <property type="entry name" value="PTPS_related"/>
    <property type="match status" value="1"/>
</dbReference>
<dbReference type="InterPro" id="IPR029035">
    <property type="entry name" value="DHS-like_NAD/FAD-binding_dom"/>
</dbReference>
<feature type="transmembrane region" description="Helical" evidence="5">
    <location>
        <begin position="9"/>
        <end position="27"/>
    </location>
</feature>
<reference evidence="7 8" key="1">
    <citation type="journal article" date="2013" name="Genome Announc.">
        <title>Draft Genome Sequence for Caulobacter sp. Strain OR37, a Bacterium Tolerant to Heavy Metals.</title>
        <authorList>
            <person name="Utturkar S.M."/>
            <person name="Bollmann A."/>
            <person name="Brzoska R.M."/>
            <person name="Klingeman D.M."/>
            <person name="Epstein S.E."/>
            <person name="Palumbo A.V."/>
            <person name="Brown S.D."/>
        </authorList>
    </citation>
    <scope>NUCLEOTIDE SEQUENCE [LARGE SCALE GENOMIC DNA]</scope>
    <source>
        <strain evidence="7 8">OR37</strain>
    </source>
</reference>
<keyword evidence="5" id="KW-0472">Membrane</keyword>
<keyword evidence="5" id="KW-1133">Transmembrane helix</keyword>
<accession>R0E917</accession>
<dbReference type="PANTHER" id="PTHR11703:SF2">
    <property type="entry name" value="DEOXYHYPUSINE SYNTHASE-LIKE PROTEIN"/>
    <property type="match status" value="1"/>
</dbReference>
<dbReference type="InterPro" id="IPR036982">
    <property type="entry name" value="Deoxyhypusine_synthase_sf"/>
</dbReference>
<feature type="transmembrane region" description="Helical" evidence="5">
    <location>
        <begin position="231"/>
        <end position="255"/>
    </location>
</feature>
<comment type="similarity">
    <text evidence="1 4">Belongs to the deoxyhypusine synthase family.</text>
</comment>
<keyword evidence="5" id="KW-0812">Transmembrane</keyword>
<dbReference type="PANTHER" id="PTHR11703">
    <property type="entry name" value="DEOXYHYPUSINE SYNTHASE"/>
    <property type="match status" value="1"/>
</dbReference>
<evidence type="ECO:0000313" key="7">
    <source>
        <dbReference type="EMBL" id="ENZ81978.1"/>
    </source>
</evidence>
<dbReference type="InterPro" id="IPR002773">
    <property type="entry name" value="Deoxyhypusine_synthase"/>
</dbReference>
<dbReference type="PATRIC" id="fig|1292034.3.peg.2008"/>
<keyword evidence="8" id="KW-1185">Reference proteome</keyword>
<feature type="transmembrane region" description="Helical" evidence="5">
    <location>
        <begin position="289"/>
        <end position="312"/>
    </location>
</feature>
<protein>
    <recommendedName>
        <fullName evidence="2 4">Deoxyhypusine synthase-like protein</fullName>
        <ecNumber evidence="4">2.5.-.-</ecNumber>
    </recommendedName>
</protein>
<feature type="transmembrane region" description="Helical" evidence="5">
    <location>
        <begin position="550"/>
        <end position="570"/>
    </location>
</feature>
<name>R0E917_CAUVI</name>
<gene>
    <name evidence="7" type="ORF">OR37_02022</name>
</gene>
<dbReference type="eggNOG" id="COG1899">
    <property type="taxonomic scope" value="Bacteria"/>
</dbReference>
<comment type="caution">
    <text evidence="7">The sequence shown here is derived from an EMBL/GenBank/DDBJ whole genome shotgun (WGS) entry which is preliminary data.</text>
</comment>
<dbReference type="NCBIfam" id="NF002699">
    <property type="entry name" value="PRK02492.1"/>
    <property type="match status" value="1"/>
</dbReference>
<evidence type="ECO:0000313" key="8">
    <source>
        <dbReference type="Proteomes" id="UP000013063"/>
    </source>
</evidence>